<sequence length="215" mass="24089">MTTQEQREMDALFPHYSQIMRHVEAFFQHPESRTFLQAHPDLGSGVPWFLVRLGTEEDVGLVVDGTRAEGGWDLTKRLTVLSFQEEGMGYFRSVLPGRTEMCVLGDYAIATAADRAERRIETLHRITALTRLWASDPQRVADWHQRACVHNLPAFPQHIASLDYGDEVIEGLVIGGQLTPKGAWSLAHDLTVFCDTGAVLTVDPQRAYDVTISPE</sequence>
<evidence type="ECO:0000313" key="1">
    <source>
        <dbReference type="EMBL" id="MBR0560474.1"/>
    </source>
</evidence>
<protein>
    <submittedName>
        <fullName evidence="1">Uncharacterized protein</fullName>
    </submittedName>
</protein>
<organism evidence="1 2">
    <name type="scientific">Neokomagataea anthophila</name>
    <dbReference type="NCBI Taxonomy" id="2826925"/>
    <lineage>
        <taxon>Bacteria</taxon>
        <taxon>Pseudomonadati</taxon>
        <taxon>Pseudomonadota</taxon>
        <taxon>Alphaproteobacteria</taxon>
        <taxon>Acetobacterales</taxon>
        <taxon>Acetobacteraceae</taxon>
        <taxon>Neokomagataea</taxon>
    </lineage>
</organism>
<keyword evidence="2" id="KW-1185">Reference proteome</keyword>
<name>A0ABS5E991_9PROT</name>
<evidence type="ECO:0000313" key="2">
    <source>
        <dbReference type="Proteomes" id="UP000677812"/>
    </source>
</evidence>
<dbReference type="RefSeq" id="WP_211682920.1">
    <property type="nucleotide sequence ID" value="NZ_JAGRQH010000009.1"/>
</dbReference>
<dbReference type="Proteomes" id="UP000677812">
    <property type="component" value="Unassembled WGS sequence"/>
</dbReference>
<dbReference type="EMBL" id="JAGRQH010000009">
    <property type="protein sequence ID" value="MBR0560474.1"/>
    <property type="molecule type" value="Genomic_DNA"/>
</dbReference>
<reference evidence="1 2" key="1">
    <citation type="submission" date="2021-04" db="EMBL/GenBank/DDBJ databases">
        <title>The complete genome sequence of Neokomagataea sp. TBRC 2177.</title>
        <authorList>
            <person name="Charoenyingcharoen P."/>
            <person name="Yukphan P."/>
        </authorList>
    </citation>
    <scope>NUCLEOTIDE SEQUENCE [LARGE SCALE GENOMIC DNA]</scope>
    <source>
        <strain evidence="1 2">TBRC 2177</strain>
    </source>
</reference>
<proteinExistence type="predicted"/>
<comment type="caution">
    <text evidence="1">The sequence shown here is derived from an EMBL/GenBank/DDBJ whole genome shotgun (WGS) entry which is preliminary data.</text>
</comment>
<accession>A0ABS5E991</accession>
<gene>
    <name evidence="1" type="ORF">KB213_10460</name>
</gene>